<protein>
    <submittedName>
        <fullName evidence="2">Uncharacterized protein</fullName>
    </submittedName>
</protein>
<dbReference type="Proteomes" id="UP001296969">
    <property type="component" value="Unassembled WGS sequence"/>
</dbReference>
<evidence type="ECO:0000313" key="3">
    <source>
        <dbReference type="Proteomes" id="UP000807542"/>
    </source>
</evidence>
<evidence type="ECO:0000313" key="4">
    <source>
        <dbReference type="Proteomes" id="UP001296969"/>
    </source>
</evidence>
<keyword evidence="4" id="KW-1185">Reference proteome</keyword>
<organism evidence="2 3">
    <name type="scientific">Limnobaculum xujianqingii</name>
    <dbReference type="NCBI Taxonomy" id="2738837"/>
    <lineage>
        <taxon>Bacteria</taxon>
        <taxon>Pseudomonadati</taxon>
        <taxon>Pseudomonadota</taxon>
        <taxon>Gammaproteobacteria</taxon>
        <taxon>Enterobacterales</taxon>
        <taxon>Budviciaceae</taxon>
        <taxon>Limnobaculum</taxon>
    </lineage>
</organism>
<accession>A0A9D7FZ93</accession>
<reference evidence="2 4" key="1">
    <citation type="submission" date="2020-11" db="EMBL/GenBank/DDBJ databases">
        <title>Insectihabitans protaetiae gen. nov. sp. nov. and Insectihabitans allomyrinae sp. nov., isolated from larvae of Protaetia brevitarsis seulensis and Allomyrina dichotoma, respectively.</title>
        <authorList>
            <person name="Lee S.D."/>
            <person name="Byeon Y.-S."/>
            <person name="Kim S.-M."/>
            <person name="Yang H.L."/>
            <person name="Kim I.S."/>
        </authorList>
    </citation>
    <scope>NUCLEOTIDE SEQUENCE</scope>
    <source>
        <strain evidence="2">CWB-B4</strain>
        <strain evidence="1 4">CWB-B43</strain>
    </source>
</reference>
<dbReference type="AlphaFoldDB" id="A0A9D7FZ93"/>
<dbReference type="RefSeq" id="WP_140918947.1">
    <property type="nucleotide sequence ID" value="NZ_JABMLK010000001.1"/>
</dbReference>
<dbReference type="EMBL" id="JADRCQ010000004">
    <property type="protein sequence ID" value="MBK5074237.1"/>
    <property type="molecule type" value="Genomic_DNA"/>
</dbReference>
<gene>
    <name evidence="2" type="ORF">I2492_14590</name>
    <name evidence="1" type="ORF">I2493_14590</name>
</gene>
<sequence length="133" mass="15610">MTKARRNHLRLVVDNTRNHPPAAQREPIQTRRFTAEQLVAQTTDTPADHFSLLKAAAAREKTLTQMKVQEELQSRLKKLKTDHPDIDITLPLDQQNEEHRKLMIESFPHYFNGGSFVYWEDMEELIFLEPDED</sequence>
<dbReference type="OrthoDB" id="9870592at2"/>
<evidence type="ECO:0000313" key="1">
    <source>
        <dbReference type="EMBL" id="MBK5074237.1"/>
    </source>
</evidence>
<comment type="caution">
    <text evidence="2">The sequence shown here is derived from an EMBL/GenBank/DDBJ whole genome shotgun (WGS) entry which is preliminary data.</text>
</comment>
<evidence type="ECO:0000313" key="2">
    <source>
        <dbReference type="EMBL" id="MBK5177546.1"/>
    </source>
</evidence>
<proteinExistence type="predicted"/>
<name>A0A9D7FZ93_9GAMM</name>
<dbReference type="Proteomes" id="UP000807542">
    <property type="component" value="Unassembled WGS sequence"/>
</dbReference>
<dbReference type="EMBL" id="JADRCP010000004">
    <property type="protein sequence ID" value="MBK5177546.1"/>
    <property type="molecule type" value="Genomic_DNA"/>
</dbReference>